<dbReference type="RefSeq" id="WP_145168647.1">
    <property type="nucleotide sequence ID" value="NZ_CP036525.1"/>
</dbReference>
<evidence type="ECO:0008006" key="4">
    <source>
        <dbReference type="Google" id="ProtNLM"/>
    </source>
</evidence>
<sequence precursor="true">MKTQSTYPRVLMTLLSAVAFSIASNSLVSAQTLAGQNSGASSGVANGLFTHGSEAFRVVDTAGYRTAGDVGSHAPGLVQQVGHHGACSSCGTACGGSCGGSAFTSAMEYSSCGSCGTACGGSCGRRSSALTCGPNFTDPCTPCQPYRYISIEGLYMAPDIGSFTLSPNFGLSDMDEELGTRITIGAVGDCVNGYEISFTGPFEWDLARQINSPGGGINSFLSQTGVALPSFTDAVSQTQTYSADYYSLEANKTLVGWEMAKLLIGGRYINYDEDYNYFSTTATQTGSLTSRTRNDLFGVQVGMDLLYPISRHGFTDIRARAGLYANSADSNVLVRDGASTLARAGDSTTDLAGMFEFGSGIRYQLGEILSVRAGLELWYLTGVASAPNQVRPQINSGTGRSIDTDNDILFTGISFGTEIRY</sequence>
<evidence type="ECO:0000313" key="2">
    <source>
        <dbReference type="EMBL" id="QDT02845.1"/>
    </source>
</evidence>
<dbReference type="OrthoDB" id="264439at2"/>
<keyword evidence="3" id="KW-1185">Reference proteome</keyword>
<dbReference type="AlphaFoldDB" id="A0A517N6U5"/>
<feature type="signal peptide" evidence="1">
    <location>
        <begin position="1"/>
        <end position="30"/>
    </location>
</feature>
<gene>
    <name evidence="2" type="ORF">K227x_12240</name>
</gene>
<dbReference type="EMBL" id="CP036525">
    <property type="protein sequence ID" value="QDT02845.1"/>
    <property type="molecule type" value="Genomic_DNA"/>
</dbReference>
<dbReference type="Proteomes" id="UP000318538">
    <property type="component" value="Chromosome"/>
</dbReference>
<name>A0A517N6U5_9BACT</name>
<accession>A0A517N6U5</accession>
<feature type="chain" id="PRO_5021892115" description="Outer membrane protein beta-barrel domain-containing protein" evidence="1">
    <location>
        <begin position="31"/>
        <end position="421"/>
    </location>
</feature>
<proteinExistence type="predicted"/>
<organism evidence="2 3">
    <name type="scientific">Rubripirellula lacrimiformis</name>
    <dbReference type="NCBI Taxonomy" id="1930273"/>
    <lineage>
        <taxon>Bacteria</taxon>
        <taxon>Pseudomonadati</taxon>
        <taxon>Planctomycetota</taxon>
        <taxon>Planctomycetia</taxon>
        <taxon>Pirellulales</taxon>
        <taxon>Pirellulaceae</taxon>
        <taxon>Rubripirellula</taxon>
    </lineage>
</organism>
<reference evidence="2 3" key="1">
    <citation type="submission" date="2019-02" db="EMBL/GenBank/DDBJ databases">
        <title>Deep-cultivation of Planctomycetes and their phenomic and genomic characterization uncovers novel biology.</title>
        <authorList>
            <person name="Wiegand S."/>
            <person name="Jogler M."/>
            <person name="Boedeker C."/>
            <person name="Pinto D."/>
            <person name="Vollmers J."/>
            <person name="Rivas-Marin E."/>
            <person name="Kohn T."/>
            <person name="Peeters S.H."/>
            <person name="Heuer A."/>
            <person name="Rast P."/>
            <person name="Oberbeckmann S."/>
            <person name="Bunk B."/>
            <person name="Jeske O."/>
            <person name="Meyerdierks A."/>
            <person name="Storesund J.E."/>
            <person name="Kallscheuer N."/>
            <person name="Luecker S."/>
            <person name="Lage O.M."/>
            <person name="Pohl T."/>
            <person name="Merkel B.J."/>
            <person name="Hornburger P."/>
            <person name="Mueller R.-W."/>
            <person name="Bruemmer F."/>
            <person name="Labrenz M."/>
            <person name="Spormann A.M."/>
            <person name="Op den Camp H."/>
            <person name="Overmann J."/>
            <person name="Amann R."/>
            <person name="Jetten M.S.M."/>
            <person name="Mascher T."/>
            <person name="Medema M.H."/>
            <person name="Devos D.P."/>
            <person name="Kaster A.-K."/>
            <person name="Ovreas L."/>
            <person name="Rohde M."/>
            <person name="Galperin M.Y."/>
            <person name="Jogler C."/>
        </authorList>
    </citation>
    <scope>NUCLEOTIDE SEQUENCE [LARGE SCALE GENOMIC DNA]</scope>
    <source>
        <strain evidence="2 3">K22_7</strain>
    </source>
</reference>
<protein>
    <recommendedName>
        <fullName evidence="4">Outer membrane protein beta-barrel domain-containing protein</fullName>
    </recommendedName>
</protein>
<evidence type="ECO:0000256" key="1">
    <source>
        <dbReference type="SAM" id="SignalP"/>
    </source>
</evidence>
<dbReference type="KEGG" id="rlc:K227x_12240"/>
<keyword evidence="1" id="KW-0732">Signal</keyword>
<evidence type="ECO:0000313" key="3">
    <source>
        <dbReference type="Proteomes" id="UP000318538"/>
    </source>
</evidence>